<name>L7J8V5_PYRO1</name>
<dbReference type="EMBL" id="JH794481">
    <property type="protein sequence ID" value="ELQ64553.1"/>
    <property type="molecule type" value="Genomic_DNA"/>
</dbReference>
<gene>
    <name evidence="1" type="ORF">OOW_P131scaffold00602g25</name>
</gene>
<reference evidence="1" key="1">
    <citation type="journal article" date="2012" name="PLoS Genet.">
        <title>Comparative analysis of the genomes of two field isolates of the rice blast fungus Magnaporthe oryzae.</title>
        <authorList>
            <person name="Xue M."/>
            <person name="Yang J."/>
            <person name="Li Z."/>
            <person name="Hu S."/>
            <person name="Yao N."/>
            <person name="Dean R.A."/>
            <person name="Zhao W."/>
            <person name="Shen M."/>
            <person name="Zhang H."/>
            <person name="Li C."/>
            <person name="Liu L."/>
            <person name="Cao L."/>
            <person name="Xu X."/>
            <person name="Xing Y."/>
            <person name="Hsiang T."/>
            <person name="Zhang Z."/>
            <person name="Xu J.R."/>
            <person name="Peng Y.L."/>
        </authorList>
    </citation>
    <scope>NUCLEOTIDE SEQUENCE [LARGE SCALE GENOMIC DNA]</scope>
    <source>
        <strain evidence="1">P131</strain>
    </source>
</reference>
<dbReference type="AlphaFoldDB" id="L7J8V5"/>
<accession>L7J8V5</accession>
<organism>
    <name type="scientific">Pyricularia oryzae (strain P131)</name>
    <name type="common">Rice blast fungus</name>
    <name type="synonym">Magnaporthe oryzae</name>
    <dbReference type="NCBI Taxonomy" id="1143193"/>
    <lineage>
        <taxon>Eukaryota</taxon>
        <taxon>Fungi</taxon>
        <taxon>Dikarya</taxon>
        <taxon>Ascomycota</taxon>
        <taxon>Pezizomycotina</taxon>
        <taxon>Sordariomycetes</taxon>
        <taxon>Sordariomycetidae</taxon>
        <taxon>Magnaporthales</taxon>
        <taxon>Pyriculariaceae</taxon>
        <taxon>Pyricularia</taxon>
    </lineage>
</organism>
<protein>
    <submittedName>
        <fullName evidence="1">Uncharacterized protein</fullName>
    </submittedName>
</protein>
<sequence>MYRDLPPKAGSAVNECCTWTNKLAKVESMTFVSFWPYCNTATVTLIKLRGPKRAVVSKSTLDGQVDDLRGVPWLQRVKAPLFDDFNGNKHDPLGMGWRYDASPPLKYGEQAAMIPRTLFSPSSELLNAPFG</sequence>
<proteinExistence type="predicted"/>
<evidence type="ECO:0000313" key="1">
    <source>
        <dbReference type="EMBL" id="ELQ64553.1"/>
    </source>
</evidence>